<dbReference type="Proteomes" id="UP001412067">
    <property type="component" value="Unassembled WGS sequence"/>
</dbReference>
<name>A0ABR2MA14_9ASPA</name>
<evidence type="ECO:0000313" key="2">
    <source>
        <dbReference type="Proteomes" id="UP001412067"/>
    </source>
</evidence>
<accession>A0ABR2MA14</accession>
<comment type="caution">
    <text evidence="1">The sequence shown here is derived from an EMBL/GenBank/DDBJ whole genome shotgun (WGS) entry which is preliminary data.</text>
</comment>
<proteinExistence type="predicted"/>
<reference evidence="1 2" key="1">
    <citation type="journal article" date="2022" name="Nat. Plants">
        <title>Genomes of leafy and leafless Platanthera orchids illuminate the evolution of mycoheterotrophy.</title>
        <authorList>
            <person name="Li M.H."/>
            <person name="Liu K.W."/>
            <person name="Li Z."/>
            <person name="Lu H.C."/>
            <person name="Ye Q.L."/>
            <person name="Zhang D."/>
            <person name="Wang J.Y."/>
            <person name="Li Y.F."/>
            <person name="Zhong Z.M."/>
            <person name="Liu X."/>
            <person name="Yu X."/>
            <person name="Liu D.K."/>
            <person name="Tu X.D."/>
            <person name="Liu B."/>
            <person name="Hao Y."/>
            <person name="Liao X.Y."/>
            <person name="Jiang Y.T."/>
            <person name="Sun W.H."/>
            <person name="Chen J."/>
            <person name="Chen Y.Q."/>
            <person name="Ai Y."/>
            <person name="Zhai J.W."/>
            <person name="Wu S.S."/>
            <person name="Zhou Z."/>
            <person name="Hsiao Y.Y."/>
            <person name="Wu W.L."/>
            <person name="Chen Y.Y."/>
            <person name="Lin Y.F."/>
            <person name="Hsu J.L."/>
            <person name="Li C.Y."/>
            <person name="Wang Z.W."/>
            <person name="Zhao X."/>
            <person name="Zhong W.Y."/>
            <person name="Ma X.K."/>
            <person name="Ma L."/>
            <person name="Huang J."/>
            <person name="Chen G.Z."/>
            <person name="Huang M.Z."/>
            <person name="Huang L."/>
            <person name="Peng D.H."/>
            <person name="Luo Y.B."/>
            <person name="Zou S.Q."/>
            <person name="Chen S.P."/>
            <person name="Lan S."/>
            <person name="Tsai W.C."/>
            <person name="Van de Peer Y."/>
            <person name="Liu Z.J."/>
        </authorList>
    </citation>
    <scope>NUCLEOTIDE SEQUENCE [LARGE SCALE GENOMIC DNA]</scope>
    <source>
        <strain evidence="1">Lor288</strain>
    </source>
</reference>
<organism evidence="1 2">
    <name type="scientific">Platanthera guangdongensis</name>
    <dbReference type="NCBI Taxonomy" id="2320717"/>
    <lineage>
        <taxon>Eukaryota</taxon>
        <taxon>Viridiplantae</taxon>
        <taxon>Streptophyta</taxon>
        <taxon>Embryophyta</taxon>
        <taxon>Tracheophyta</taxon>
        <taxon>Spermatophyta</taxon>
        <taxon>Magnoliopsida</taxon>
        <taxon>Liliopsida</taxon>
        <taxon>Asparagales</taxon>
        <taxon>Orchidaceae</taxon>
        <taxon>Orchidoideae</taxon>
        <taxon>Orchideae</taxon>
        <taxon>Orchidinae</taxon>
        <taxon>Platanthera</taxon>
    </lineage>
</organism>
<keyword evidence="2" id="KW-1185">Reference proteome</keyword>
<protein>
    <submittedName>
        <fullName evidence="1">Uncharacterized protein</fullName>
    </submittedName>
</protein>
<dbReference type="EMBL" id="JBBWWR010000010">
    <property type="protein sequence ID" value="KAK8960727.1"/>
    <property type="molecule type" value="Genomic_DNA"/>
</dbReference>
<sequence length="67" mass="7890">MYTNSVTRESIRRINTRIPYHCWLTSRFGFKPFSVYPYPMLLKARLRLGSPGSEVCSSMHLFCPFEL</sequence>
<gene>
    <name evidence="1" type="ORF">KSP40_PGU001832</name>
</gene>
<evidence type="ECO:0000313" key="1">
    <source>
        <dbReference type="EMBL" id="KAK8960727.1"/>
    </source>
</evidence>